<name>A0A6N8FFG2_9BACI</name>
<dbReference type="GO" id="GO:0016020">
    <property type="term" value="C:membrane"/>
    <property type="evidence" value="ECO:0007669"/>
    <property type="project" value="UniProtKB-SubCell"/>
</dbReference>
<feature type="transmembrane region" description="Helical" evidence="6">
    <location>
        <begin position="129"/>
        <end position="148"/>
    </location>
</feature>
<feature type="transmembrane region" description="Helical" evidence="6">
    <location>
        <begin position="104"/>
        <end position="123"/>
    </location>
</feature>
<feature type="transmembrane region" description="Helical" evidence="6">
    <location>
        <begin position="190"/>
        <end position="211"/>
    </location>
</feature>
<protein>
    <submittedName>
        <fullName evidence="7">YjbE family putative metal transport protein</fullName>
    </submittedName>
</protein>
<keyword evidence="3 6" id="KW-0812">Transmembrane</keyword>
<feature type="transmembrane region" description="Helical" evidence="6">
    <location>
        <begin position="67"/>
        <end position="84"/>
    </location>
</feature>
<evidence type="ECO:0000256" key="1">
    <source>
        <dbReference type="ARBA" id="ARBA00004141"/>
    </source>
</evidence>
<keyword evidence="5 6" id="KW-0472">Membrane</keyword>
<evidence type="ECO:0000256" key="2">
    <source>
        <dbReference type="ARBA" id="ARBA00007511"/>
    </source>
</evidence>
<dbReference type="PANTHER" id="PTHR30238">
    <property type="entry name" value="MEMBRANE BOUND PREDICTED REDOX MODULATOR"/>
    <property type="match status" value="1"/>
</dbReference>
<dbReference type="AlphaFoldDB" id="A0A6N8FFG2"/>
<keyword evidence="4 6" id="KW-1133">Transmembrane helix</keyword>
<dbReference type="Proteomes" id="UP000469125">
    <property type="component" value="Unassembled WGS sequence"/>
</dbReference>
<dbReference type="RefSeq" id="WP_155668233.1">
    <property type="nucleotide sequence ID" value="NZ_WOCA01000004.1"/>
</dbReference>
<feature type="transmembrane region" description="Helical" evidence="6">
    <location>
        <begin position="160"/>
        <end position="178"/>
    </location>
</feature>
<evidence type="ECO:0000256" key="3">
    <source>
        <dbReference type="ARBA" id="ARBA00022692"/>
    </source>
</evidence>
<comment type="similarity">
    <text evidence="2">Belongs to the TerC family.</text>
</comment>
<comment type="subcellular location">
    <subcellularLocation>
        <location evidence="1">Membrane</location>
        <topology evidence="1">Multi-pass membrane protein</topology>
    </subcellularLocation>
</comment>
<accession>A0A6N8FFG2</accession>
<sequence>MEFIEPLLKILLINLVLSGDNAVVIAMASRNLPDRLKKKAIVWGTLGAVAFRIIFTVLVIYLLKLPFIHLIGGLLLLIVAYKLLVDNEEEANIKVGNTLQDAVIIIIFADVLMSLDNVLAIVAVSSNNFLLILIVGIVLTIPIILFASQLIIKIMDKYSFIVYLGAGLLTWTAGEMILKEQFVQQYISSVPFLESLFLIGMVIFIMIMGGYNRARN</sequence>
<feature type="transmembrane region" description="Helical" evidence="6">
    <location>
        <begin position="6"/>
        <end position="28"/>
    </location>
</feature>
<organism evidence="7 8">
    <name type="scientific">Ornithinibacillus caprae</name>
    <dbReference type="NCBI Taxonomy" id="2678566"/>
    <lineage>
        <taxon>Bacteria</taxon>
        <taxon>Bacillati</taxon>
        <taxon>Bacillota</taxon>
        <taxon>Bacilli</taxon>
        <taxon>Bacillales</taxon>
        <taxon>Bacillaceae</taxon>
        <taxon>Ornithinibacillus</taxon>
    </lineage>
</organism>
<feature type="transmembrane region" description="Helical" evidence="6">
    <location>
        <begin position="40"/>
        <end position="61"/>
    </location>
</feature>
<gene>
    <name evidence="7" type="ORF">GMD78_07595</name>
</gene>
<evidence type="ECO:0000313" key="8">
    <source>
        <dbReference type="Proteomes" id="UP000469125"/>
    </source>
</evidence>
<evidence type="ECO:0000256" key="4">
    <source>
        <dbReference type="ARBA" id="ARBA00022989"/>
    </source>
</evidence>
<dbReference type="InterPro" id="IPR005496">
    <property type="entry name" value="Integral_membrane_TerC"/>
</dbReference>
<dbReference type="NCBIfam" id="TIGR03717">
    <property type="entry name" value="R_switched_YjbE"/>
    <property type="match status" value="1"/>
</dbReference>
<dbReference type="InterPro" id="IPR022301">
    <property type="entry name" value="Integral_membrane_YjbE"/>
</dbReference>
<evidence type="ECO:0000313" key="7">
    <source>
        <dbReference type="EMBL" id="MUK88253.1"/>
    </source>
</evidence>
<comment type="caution">
    <text evidence="7">The sequence shown here is derived from an EMBL/GenBank/DDBJ whole genome shotgun (WGS) entry which is preliminary data.</text>
</comment>
<dbReference type="EMBL" id="WOCA01000004">
    <property type="protein sequence ID" value="MUK88253.1"/>
    <property type="molecule type" value="Genomic_DNA"/>
</dbReference>
<dbReference type="PANTHER" id="PTHR30238:SF4">
    <property type="entry name" value="SLL1022 PROTEIN"/>
    <property type="match status" value="1"/>
</dbReference>
<proteinExistence type="inferred from homology"/>
<keyword evidence="8" id="KW-1185">Reference proteome</keyword>
<evidence type="ECO:0000256" key="5">
    <source>
        <dbReference type="ARBA" id="ARBA00023136"/>
    </source>
</evidence>
<reference evidence="7 8" key="1">
    <citation type="submission" date="2019-11" db="EMBL/GenBank/DDBJ databases">
        <authorList>
            <person name="Li X."/>
        </authorList>
    </citation>
    <scope>NUCLEOTIDE SEQUENCE [LARGE SCALE GENOMIC DNA]</scope>
    <source>
        <strain evidence="7 8">L9</strain>
    </source>
</reference>
<evidence type="ECO:0000256" key="6">
    <source>
        <dbReference type="SAM" id="Phobius"/>
    </source>
</evidence>
<dbReference type="Pfam" id="PF03741">
    <property type="entry name" value="TerC"/>
    <property type="match status" value="1"/>
</dbReference>